<dbReference type="GO" id="GO:0035673">
    <property type="term" value="F:oligopeptide transmembrane transporter activity"/>
    <property type="evidence" value="ECO:0007669"/>
    <property type="project" value="InterPro"/>
</dbReference>
<keyword evidence="1" id="KW-1133">Transmembrane helix</keyword>
<evidence type="ECO:0000313" key="2">
    <source>
        <dbReference type="EMBL" id="KAK9082996.1"/>
    </source>
</evidence>
<dbReference type="AlphaFoldDB" id="A0AAP0HFV7"/>
<keyword evidence="1" id="KW-0812">Transmembrane</keyword>
<evidence type="ECO:0000313" key="3">
    <source>
        <dbReference type="Proteomes" id="UP001419268"/>
    </source>
</evidence>
<dbReference type="PANTHER" id="PTHR31645">
    <property type="entry name" value="OLIGOPEPTIDE TRANSPORTER YGL114W-RELATED"/>
    <property type="match status" value="1"/>
</dbReference>
<dbReference type="GO" id="GO:0048316">
    <property type="term" value="P:seed development"/>
    <property type="evidence" value="ECO:0007669"/>
    <property type="project" value="TreeGrafter"/>
</dbReference>
<dbReference type="PANTHER" id="PTHR31645:SF4">
    <property type="entry name" value="METAL-NICOTIANAMINE TRANSPORTER YSL3"/>
    <property type="match status" value="1"/>
</dbReference>
<keyword evidence="3" id="KW-1185">Reference proteome</keyword>
<sequence length="103" mass="11713">MDRDELHQNKVFMRDHIPVKVALLGYVMFAVISTTYHPPHVPTAQMAKKMASLQDLSLGLIKSIASISSDLMHDLKIGHLTYTSPVHDHKPSKRDQWDALWLP</sequence>
<keyword evidence="1" id="KW-0472">Membrane</keyword>
<feature type="transmembrane region" description="Helical" evidence="1">
    <location>
        <begin position="21"/>
        <end position="39"/>
    </location>
</feature>
<gene>
    <name evidence="2" type="ORF">Scep_029467</name>
</gene>
<accession>A0AAP0HFV7</accession>
<dbReference type="GO" id="GO:0010039">
    <property type="term" value="P:response to iron ion"/>
    <property type="evidence" value="ECO:0007669"/>
    <property type="project" value="TreeGrafter"/>
</dbReference>
<dbReference type="InterPro" id="IPR045035">
    <property type="entry name" value="YSL-like"/>
</dbReference>
<name>A0AAP0HFV7_9MAGN</name>
<organism evidence="2 3">
    <name type="scientific">Stephania cephalantha</name>
    <dbReference type="NCBI Taxonomy" id="152367"/>
    <lineage>
        <taxon>Eukaryota</taxon>
        <taxon>Viridiplantae</taxon>
        <taxon>Streptophyta</taxon>
        <taxon>Embryophyta</taxon>
        <taxon>Tracheophyta</taxon>
        <taxon>Spermatophyta</taxon>
        <taxon>Magnoliopsida</taxon>
        <taxon>Ranunculales</taxon>
        <taxon>Menispermaceae</taxon>
        <taxon>Menispermoideae</taxon>
        <taxon>Cissampelideae</taxon>
        <taxon>Stephania</taxon>
    </lineage>
</organism>
<evidence type="ECO:0000256" key="1">
    <source>
        <dbReference type="SAM" id="Phobius"/>
    </source>
</evidence>
<comment type="caution">
    <text evidence="2">The sequence shown here is derived from an EMBL/GenBank/DDBJ whole genome shotgun (WGS) entry which is preliminary data.</text>
</comment>
<dbReference type="GO" id="GO:0051980">
    <property type="term" value="F:iron-nicotianamine transmembrane transporter activity"/>
    <property type="evidence" value="ECO:0007669"/>
    <property type="project" value="TreeGrafter"/>
</dbReference>
<protein>
    <submittedName>
        <fullName evidence="2">Uncharacterized protein</fullName>
    </submittedName>
</protein>
<proteinExistence type="predicted"/>
<dbReference type="GO" id="GO:0005886">
    <property type="term" value="C:plasma membrane"/>
    <property type="evidence" value="ECO:0007669"/>
    <property type="project" value="TreeGrafter"/>
</dbReference>
<dbReference type="Proteomes" id="UP001419268">
    <property type="component" value="Unassembled WGS sequence"/>
</dbReference>
<reference evidence="2 3" key="1">
    <citation type="submission" date="2024-01" db="EMBL/GenBank/DDBJ databases">
        <title>Genome assemblies of Stephania.</title>
        <authorList>
            <person name="Yang L."/>
        </authorList>
    </citation>
    <scope>NUCLEOTIDE SEQUENCE [LARGE SCALE GENOMIC DNA]</scope>
    <source>
        <strain evidence="2">JXDWG</strain>
        <tissue evidence="2">Leaf</tissue>
    </source>
</reference>
<dbReference type="EMBL" id="JBBNAG010000013">
    <property type="protein sequence ID" value="KAK9082996.1"/>
    <property type="molecule type" value="Genomic_DNA"/>
</dbReference>